<dbReference type="InterPro" id="IPR001764">
    <property type="entry name" value="Glyco_hydro_3_N"/>
</dbReference>
<dbReference type="InterPro" id="IPR036962">
    <property type="entry name" value="Glyco_hydro_3_N_sf"/>
</dbReference>
<dbReference type="Pfam" id="PF14172">
    <property type="entry name" value="DUF4309"/>
    <property type="match status" value="1"/>
</dbReference>
<dbReference type="KEGG" id="ocn:CUC15_02525"/>
<comment type="similarity">
    <text evidence="1">Belongs to the glycosyl hydrolase 3 family.</text>
</comment>
<proteinExistence type="inferred from homology"/>
<keyword evidence="7" id="KW-1185">Reference proteome</keyword>
<evidence type="ECO:0000256" key="4">
    <source>
        <dbReference type="SAM" id="Phobius"/>
    </source>
</evidence>
<organism evidence="6 7">
    <name type="scientific">Oceanobacillus zhaokaii</name>
    <dbReference type="NCBI Taxonomy" id="2052660"/>
    <lineage>
        <taxon>Bacteria</taxon>
        <taxon>Bacillati</taxon>
        <taxon>Bacillota</taxon>
        <taxon>Bacilli</taxon>
        <taxon>Bacillales</taxon>
        <taxon>Bacillaceae</taxon>
        <taxon>Oceanobacillus</taxon>
    </lineage>
</organism>
<reference evidence="7" key="1">
    <citation type="submission" date="2017-11" db="EMBL/GenBank/DDBJ databases">
        <authorList>
            <person name="Zhu W."/>
        </authorList>
    </citation>
    <scope>NUCLEOTIDE SEQUENCE [LARGE SCALE GENOMIC DNA]</scope>
    <source>
        <strain evidence="7">160</strain>
    </source>
</reference>
<dbReference type="Gene3D" id="3.20.20.300">
    <property type="entry name" value="Glycoside hydrolase, family 3, N-terminal domain"/>
    <property type="match status" value="1"/>
</dbReference>
<dbReference type="PANTHER" id="PTHR30480:SF16">
    <property type="entry name" value="GLYCOSIDE HYDROLASE FAMILY 3 DOMAIN PROTEIN"/>
    <property type="match status" value="1"/>
</dbReference>
<keyword evidence="2" id="KW-0378">Hydrolase</keyword>
<evidence type="ECO:0000256" key="3">
    <source>
        <dbReference type="ARBA" id="ARBA00023295"/>
    </source>
</evidence>
<dbReference type="Proteomes" id="UP000253908">
    <property type="component" value="Chromosome"/>
</dbReference>
<evidence type="ECO:0000256" key="1">
    <source>
        <dbReference type="ARBA" id="ARBA00005336"/>
    </source>
</evidence>
<dbReference type="PROSITE" id="PS00775">
    <property type="entry name" value="GLYCOSYL_HYDROL_F3"/>
    <property type="match status" value="1"/>
</dbReference>
<dbReference type="EMBL" id="CP024848">
    <property type="protein sequence ID" value="AXI07921.1"/>
    <property type="molecule type" value="Genomic_DNA"/>
</dbReference>
<dbReference type="GO" id="GO:0005975">
    <property type="term" value="P:carbohydrate metabolic process"/>
    <property type="evidence" value="ECO:0007669"/>
    <property type="project" value="InterPro"/>
</dbReference>
<keyword evidence="3" id="KW-0326">Glycosidase</keyword>
<dbReference type="AlphaFoldDB" id="A0A345PD41"/>
<keyword evidence="4" id="KW-1133">Transmembrane helix</keyword>
<gene>
    <name evidence="6" type="ORF">CUC15_02525</name>
</gene>
<dbReference type="InterPro" id="IPR017853">
    <property type="entry name" value="GH"/>
</dbReference>
<dbReference type="NCBIfam" id="NF003740">
    <property type="entry name" value="PRK05337.1"/>
    <property type="match status" value="1"/>
</dbReference>
<dbReference type="OrthoDB" id="9805821at2"/>
<dbReference type="InterPro" id="IPR050226">
    <property type="entry name" value="NagZ_Beta-hexosaminidase"/>
</dbReference>
<evidence type="ECO:0000259" key="5">
    <source>
        <dbReference type="Pfam" id="PF00933"/>
    </source>
</evidence>
<name>A0A345PD41_9BACI</name>
<protein>
    <submittedName>
        <fullName evidence="6">Beta-N-acetylhexosaminidase</fullName>
    </submittedName>
</protein>
<dbReference type="InterPro" id="IPR019800">
    <property type="entry name" value="Glyco_hydro_3_AS"/>
</dbReference>
<dbReference type="GO" id="GO:0009254">
    <property type="term" value="P:peptidoglycan turnover"/>
    <property type="evidence" value="ECO:0007669"/>
    <property type="project" value="TreeGrafter"/>
</dbReference>
<evidence type="ECO:0000313" key="7">
    <source>
        <dbReference type="Proteomes" id="UP000253908"/>
    </source>
</evidence>
<dbReference type="Pfam" id="PF00933">
    <property type="entry name" value="Glyco_hydro_3"/>
    <property type="match status" value="1"/>
</dbReference>
<sequence length="569" mass="63673">MEEFNMVKKILYVIIPIVLIFIIGDQLITNDDEGSINDNEQAEMNYDYVLPEPGHTKKTVENKIIKIFAQAEKGKIPMVPFILGEATVQEVTSKWEEPETTIEAEGKDYSEYPSKHVHIGYQQDRIVDLRSYDEKVLSDISLNDIEQTKGEADDIRYYRDDAFDQIILIYDVNKNFQLKLVFPIPTDDNPNPFIHHISLVTLADINLLVLNEKIKNMSLDDKIGQMLFGGISGTSMSAETKSLITEYKIGGIILYADNMGNPKQTVDLINQLRKENSGNTFPMFIGTDQEGGDISRLPGDLVSPPKANEIGAQNDSESAFEIGELLAWQLQAYGFNLNFAPVLDVNSNPDNPIIGERSFSDDADIVSELGTLTMKGLQSQQVIPVIKHFPGHGDTSVDSHLELPIVDKSLDDLKELELVPFEYAIKNGADVIMTAHILLPELDPDYPSSMSKEVVTGLLREQLHYHGVIITDDMTMEGITDHYEIGSASVEAVKAGNDIIMIAHEYQNIVSAFNAIKEAVENGEISEERIDESVRRIIELKQEYKLNDERITPLNLEKLNEAAESILEG</sequence>
<dbReference type="GO" id="GO:0004553">
    <property type="term" value="F:hydrolase activity, hydrolyzing O-glycosyl compounds"/>
    <property type="evidence" value="ECO:0007669"/>
    <property type="project" value="InterPro"/>
</dbReference>
<feature type="transmembrane region" description="Helical" evidence="4">
    <location>
        <begin position="10"/>
        <end position="28"/>
    </location>
</feature>
<dbReference type="PANTHER" id="PTHR30480">
    <property type="entry name" value="BETA-HEXOSAMINIDASE-RELATED"/>
    <property type="match status" value="1"/>
</dbReference>
<dbReference type="InterPro" id="IPR025453">
    <property type="entry name" value="DUF4309"/>
</dbReference>
<evidence type="ECO:0000313" key="6">
    <source>
        <dbReference type="EMBL" id="AXI07921.1"/>
    </source>
</evidence>
<accession>A0A345PD41</accession>
<dbReference type="SUPFAM" id="SSF51445">
    <property type="entry name" value="(Trans)glycosidases"/>
    <property type="match status" value="1"/>
</dbReference>
<keyword evidence="4" id="KW-0812">Transmembrane</keyword>
<evidence type="ECO:0000256" key="2">
    <source>
        <dbReference type="ARBA" id="ARBA00022801"/>
    </source>
</evidence>
<feature type="domain" description="Glycoside hydrolase family 3 N-terminal" evidence="5">
    <location>
        <begin position="219"/>
        <end position="540"/>
    </location>
</feature>
<keyword evidence="4" id="KW-0472">Membrane</keyword>